<proteinExistence type="predicted"/>
<name>A0A1N6NM42_9SPIO</name>
<accession>A0A1N6NM42</accession>
<dbReference type="STRING" id="159291.SAMN05920897_101321"/>
<dbReference type="AlphaFoldDB" id="A0A1N6NM42"/>
<dbReference type="EMBL" id="FTMS01000001">
    <property type="protein sequence ID" value="SIP93046.1"/>
    <property type="molecule type" value="Genomic_DNA"/>
</dbReference>
<dbReference type="RefSeq" id="WP_076487530.1">
    <property type="nucleotide sequence ID" value="NZ_FTMS01000001.1"/>
</dbReference>
<evidence type="ECO:0000313" key="2">
    <source>
        <dbReference type="Proteomes" id="UP000186400"/>
    </source>
</evidence>
<protein>
    <submittedName>
        <fullName evidence="1">Uncharacterized protein</fullName>
    </submittedName>
</protein>
<evidence type="ECO:0000313" key="1">
    <source>
        <dbReference type="EMBL" id="SIP93046.1"/>
    </source>
</evidence>
<organism evidence="1 2">
    <name type="scientific">Alkalispirochaeta americana</name>
    <dbReference type="NCBI Taxonomy" id="159291"/>
    <lineage>
        <taxon>Bacteria</taxon>
        <taxon>Pseudomonadati</taxon>
        <taxon>Spirochaetota</taxon>
        <taxon>Spirochaetia</taxon>
        <taxon>Spirochaetales</taxon>
        <taxon>Spirochaetaceae</taxon>
        <taxon>Alkalispirochaeta</taxon>
    </lineage>
</organism>
<sequence>MTTAQFIRKLEGYYGKEFGEASDVIEQWIVRKVPETDLPLLFAEVVRTISARYKTLPGIKELHDAWGGVRGRQTKRYDWRGFACRCFPDKGGTMISDGPLQQKTYLCARCGQDVRAEDWTEYPINATTPEIAGKFGVKLPGSSETTAAVQVNAELTTRSADN</sequence>
<keyword evidence="2" id="KW-1185">Reference proteome</keyword>
<reference evidence="1 2" key="1">
    <citation type="submission" date="2017-01" db="EMBL/GenBank/DDBJ databases">
        <authorList>
            <person name="Mah S.A."/>
            <person name="Swanson W.J."/>
            <person name="Moy G.W."/>
            <person name="Vacquier V.D."/>
        </authorList>
    </citation>
    <scope>NUCLEOTIDE SEQUENCE [LARGE SCALE GENOMIC DNA]</scope>
    <source>
        <strain evidence="1 2">ASpG1</strain>
    </source>
</reference>
<gene>
    <name evidence="1" type="ORF">SAMN05920897_101321</name>
</gene>
<dbReference type="Proteomes" id="UP000186400">
    <property type="component" value="Unassembled WGS sequence"/>
</dbReference>